<sequence>MLPISLQAAGLVCLAAALELACEPAVLIFQWRLMLGVRVRAEAAAVLILGVAKYLLVTRAGLGVVAFGYAQLLHSCALIVAYAAAVTREVRQSSVRVAAAAAALRGSEGASAKGDGGGAGPFGRAAFWLPGGAWGQGSTQQVRLVALLGGQSAFKHLLTEGDKIVLARAHGHRQGVYAIAHNYGSLVARLVFQPVEESARLMFARLGSSGGGNGSTSGDDGHAEADHKAQLAELLSVLLESVLVVGGVFAALGFHHSARCFFAPRAQIHDFSVCLGSTHTFGPQAQLGELLSVLLKSVLLVGGVFAALGFHHTRALLSLLMAGGRAGGDATLGEVADVLSWYCLYVPCLAVNGMCEAFVYALAGAAQRRFRDPPSPPPSPGMLFRIAYSARFIVRFFGSPRPLLGALPHPAAALAFAGAAVASGFSAAAAARAGNTPRAQLLHVCRGAAAFALLAAVCWATEKPFRARLRGLLKCGSAEGTKVD</sequence>
<dbReference type="GO" id="GO:0006488">
    <property type="term" value="P:dolichol-linked oligosaccharide biosynthetic process"/>
    <property type="evidence" value="ECO:0007669"/>
    <property type="project" value="InterPro"/>
</dbReference>
<evidence type="ECO:0000256" key="1">
    <source>
        <dbReference type="ARBA" id="ARBA00004477"/>
    </source>
</evidence>
<organism evidence="11 12">
    <name type="scientific">Tribonema minus</name>
    <dbReference type="NCBI Taxonomy" id="303371"/>
    <lineage>
        <taxon>Eukaryota</taxon>
        <taxon>Sar</taxon>
        <taxon>Stramenopiles</taxon>
        <taxon>Ochrophyta</taxon>
        <taxon>PX clade</taxon>
        <taxon>Xanthophyceae</taxon>
        <taxon>Tribonematales</taxon>
        <taxon>Tribonemataceae</taxon>
        <taxon>Tribonema</taxon>
    </lineage>
</organism>
<dbReference type="EMBL" id="JAFCMP010000468">
    <property type="protein sequence ID" value="KAG5179402.1"/>
    <property type="molecule type" value="Genomic_DNA"/>
</dbReference>
<evidence type="ECO:0000256" key="9">
    <source>
        <dbReference type="RuleBase" id="RU365067"/>
    </source>
</evidence>
<protein>
    <recommendedName>
        <fullName evidence="9">Protein RFT1 homolog</fullName>
    </recommendedName>
</protein>
<dbReference type="AlphaFoldDB" id="A0A835YPZ4"/>
<proteinExistence type="inferred from homology"/>
<comment type="subcellular location">
    <subcellularLocation>
        <location evidence="1 9">Endoplasmic reticulum membrane</location>
        <topology evidence="1 9">Multi-pass membrane protein</topology>
    </subcellularLocation>
</comment>
<evidence type="ECO:0000256" key="10">
    <source>
        <dbReference type="SAM" id="SignalP"/>
    </source>
</evidence>
<keyword evidence="10" id="KW-0732">Signal</keyword>
<feature type="chain" id="PRO_5032533827" description="Protein RFT1 homolog" evidence="10">
    <location>
        <begin position="18"/>
        <end position="484"/>
    </location>
</feature>
<comment type="similarity">
    <text evidence="3 9">Belongs to the RFT1 family.</text>
</comment>
<keyword evidence="6" id="KW-1133">Transmembrane helix</keyword>
<keyword evidence="7" id="KW-0472">Membrane</keyword>
<comment type="caution">
    <text evidence="11">The sequence shown here is derived from an EMBL/GenBank/DDBJ whole genome shotgun (WGS) entry which is preliminary data.</text>
</comment>
<comment type="pathway">
    <text evidence="2">Protein modification; protein glycosylation.</text>
</comment>
<dbReference type="GO" id="GO:0005789">
    <property type="term" value="C:endoplasmic reticulum membrane"/>
    <property type="evidence" value="ECO:0007669"/>
    <property type="project" value="UniProtKB-SubCell"/>
</dbReference>
<dbReference type="PANTHER" id="PTHR13117">
    <property type="entry name" value="ENDOPLASMIC RETICULUM MULTISPAN TRANSMEMBRANE PROTEIN-RELATED"/>
    <property type="match status" value="1"/>
</dbReference>
<dbReference type="Pfam" id="PF04506">
    <property type="entry name" value="Rft-1"/>
    <property type="match status" value="2"/>
</dbReference>
<gene>
    <name evidence="11" type="ORF">JKP88DRAFT_247414</name>
</gene>
<evidence type="ECO:0000256" key="3">
    <source>
        <dbReference type="ARBA" id="ARBA00010288"/>
    </source>
</evidence>
<dbReference type="PANTHER" id="PTHR13117:SF5">
    <property type="entry name" value="PROTEIN RFT1 HOMOLOG"/>
    <property type="match status" value="1"/>
</dbReference>
<dbReference type="InterPro" id="IPR007594">
    <property type="entry name" value="RFT1"/>
</dbReference>
<evidence type="ECO:0000256" key="4">
    <source>
        <dbReference type="ARBA" id="ARBA00022692"/>
    </source>
</evidence>
<accession>A0A835YPZ4</accession>
<evidence type="ECO:0000256" key="2">
    <source>
        <dbReference type="ARBA" id="ARBA00004922"/>
    </source>
</evidence>
<name>A0A835YPZ4_9STRA</name>
<evidence type="ECO:0000256" key="5">
    <source>
        <dbReference type="ARBA" id="ARBA00022824"/>
    </source>
</evidence>
<comment type="function">
    <text evidence="8 9">Intramembrane glycolipid transporter that operates in the biosynthetic pathway of dolichol-linked oligosaccharides, the glycan precursors employed in protein asparagine (N)-glycosylation. The sequential addition of sugars to dolichol pyrophosphate produces dolichol-linked oligosaccharides containing fourteen sugars, including two GlcNAcs, nine mannoses and three glucoses. Once assembled, the oligosaccharide is transferred from the lipid to nascent proteins by oligosaccharyltransferases. The assembly of dolichol-linked oligosaccharides begins on the cytosolic side of the endoplasmic reticulum membrane and finishes in its lumen. RFT1 could mediate the translocation of the cytosolically oriented intermediate DolPP-GlcNAc2Man5, produced by ALG11, into the ER lumen where dolichol-linked oligosaccharides assembly continues. However, the intramembrane lipid transporter activity could not be confirmed in vitro.</text>
</comment>
<evidence type="ECO:0000313" key="11">
    <source>
        <dbReference type="EMBL" id="KAG5179402.1"/>
    </source>
</evidence>
<feature type="signal peptide" evidence="10">
    <location>
        <begin position="1"/>
        <end position="17"/>
    </location>
</feature>
<evidence type="ECO:0000256" key="6">
    <source>
        <dbReference type="ARBA" id="ARBA00022989"/>
    </source>
</evidence>
<keyword evidence="12" id="KW-1185">Reference proteome</keyword>
<keyword evidence="4" id="KW-0812">Transmembrane</keyword>
<evidence type="ECO:0000313" key="12">
    <source>
        <dbReference type="Proteomes" id="UP000664859"/>
    </source>
</evidence>
<dbReference type="Proteomes" id="UP000664859">
    <property type="component" value="Unassembled WGS sequence"/>
</dbReference>
<dbReference type="OrthoDB" id="9979195at2759"/>
<evidence type="ECO:0000256" key="7">
    <source>
        <dbReference type="ARBA" id="ARBA00023136"/>
    </source>
</evidence>
<reference evidence="11" key="1">
    <citation type="submission" date="2021-02" db="EMBL/GenBank/DDBJ databases">
        <title>First Annotated Genome of the Yellow-green Alga Tribonema minus.</title>
        <authorList>
            <person name="Mahan K.M."/>
        </authorList>
    </citation>
    <scope>NUCLEOTIDE SEQUENCE</scope>
    <source>
        <strain evidence="11">UTEX B ZZ1240</strain>
    </source>
</reference>
<keyword evidence="5" id="KW-0256">Endoplasmic reticulum</keyword>
<dbReference type="GO" id="GO:0034203">
    <property type="term" value="P:glycolipid translocation"/>
    <property type="evidence" value="ECO:0007669"/>
    <property type="project" value="TreeGrafter"/>
</dbReference>
<evidence type="ECO:0000256" key="8">
    <source>
        <dbReference type="ARBA" id="ARBA00045912"/>
    </source>
</evidence>